<dbReference type="EMBL" id="KQ947431">
    <property type="protein sequence ID" value="KUJ09814.1"/>
    <property type="molecule type" value="Genomic_DNA"/>
</dbReference>
<name>A0A132BD93_MOLSC</name>
<dbReference type="InterPro" id="IPR001283">
    <property type="entry name" value="CRISP-related"/>
</dbReference>
<reference evidence="4 5" key="1">
    <citation type="submission" date="2015-10" db="EMBL/GenBank/DDBJ databases">
        <title>Full genome of DAOMC 229536 Phialocephala scopiformis, a fungal endophyte of spruce producing the potent anti-insectan compound rugulosin.</title>
        <authorList>
            <consortium name="DOE Joint Genome Institute"/>
            <person name="Walker A.K."/>
            <person name="Frasz S.L."/>
            <person name="Seifert K.A."/>
            <person name="Miller J.D."/>
            <person name="Mondo S.J."/>
            <person name="Labutti K."/>
            <person name="Lipzen A."/>
            <person name="Dockter R."/>
            <person name="Kennedy M."/>
            <person name="Grigoriev I.V."/>
            <person name="Spatafora J.W."/>
        </authorList>
    </citation>
    <scope>NUCLEOTIDE SEQUENCE [LARGE SCALE GENOMIC DNA]</scope>
    <source>
        <strain evidence="4 5">CBS 120377</strain>
    </source>
</reference>
<accession>A0A132BD93</accession>
<keyword evidence="5" id="KW-1185">Reference proteome</keyword>
<protein>
    <submittedName>
        <fullName evidence="4">PR-1-like protein</fullName>
    </submittedName>
</protein>
<dbReference type="Proteomes" id="UP000070700">
    <property type="component" value="Unassembled WGS sequence"/>
</dbReference>
<gene>
    <name evidence="4" type="ORF">LY89DRAFT_277789</name>
</gene>
<dbReference type="Gene3D" id="3.40.33.10">
    <property type="entry name" value="CAP"/>
    <property type="match status" value="1"/>
</dbReference>
<dbReference type="KEGG" id="psco:LY89DRAFT_277789"/>
<feature type="domain" description="SCP" evidence="3">
    <location>
        <begin position="143"/>
        <end position="293"/>
    </location>
</feature>
<feature type="chain" id="PRO_5007288129" evidence="2">
    <location>
        <begin position="18"/>
        <end position="313"/>
    </location>
</feature>
<evidence type="ECO:0000313" key="4">
    <source>
        <dbReference type="EMBL" id="KUJ09814.1"/>
    </source>
</evidence>
<dbReference type="InterPro" id="IPR035940">
    <property type="entry name" value="CAP_sf"/>
</dbReference>
<dbReference type="Pfam" id="PF00188">
    <property type="entry name" value="CAP"/>
    <property type="match status" value="1"/>
</dbReference>
<sequence length="313" mass="32195">MRSSIILGSICAALAMASPINKAVHKKDFVYDVTTEIITITVTEGELPATSPSVPKVTIHTTVTPTHKVHSHVKSSSTSVYVAPAPTTTSIAPAPPSTTHTTPAPAPTTSTTEAAPVVVATSTPEAKVVATSTEAAPAASATDYQSTALYHSNAHRANHSASALVWDDTLAGYALATANTCVFAHDMTEGGGGYGQNLAAYGTTGDIASLDLSSLVADAITNQWYYGEAANVPYGQNDPAVTNVPEFLHFTALVWKASTKVGCATVQCGAGTIFSYHSLYTVCDYASEGNVLGEFATNVVEPIGLAGITASIS</sequence>
<dbReference type="SUPFAM" id="SSF55797">
    <property type="entry name" value="PR-1-like"/>
    <property type="match status" value="1"/>
</dbReference>
<feature type="region of interest" description="Disordered" evidence="1">
    <location>
        <begin position="87"/>
        <end position="111"/>
    </location>
</feature>
<dbReference type="RefSeq" id="XP_018064169.1">
    <property type="nucleotide sequence ID" value="XM_018206430.1"/>
</dbReference>
<dbReference type="GeneID" id="28816156"/>
<dbReference type="InterPro" id="IPR014044">
    <property type="entry name" value="CAP_dom"/>
</dbReference>
<dbReference type="OrthoDB" id="337038at2759"/>
<dbReference type="CDD" id="cd05380">
    <property type="entry name" value="CAP_euk"/>
    <property type="match status" value="1"/>
</dbReference>
<dbReference type="InParanoid" id="A0A132BD93"/>
<evidence type="ECO:0000313" key="5">
    <source>
        <dbReference type="Proteomes" id="UP000070700"/>
    </source>
</evidence>
<evidence type="ECO:0000256" key="1">
    <source>
        <dbReference type="SAM" id="MobiDB-lite"/>
    </source>
</evidence>
<dbReference type="SMART" id="SM00198">
    <property type="entry name" value="SCP"/>
    <property type="match status" value="1"/>
</dbReference>
<dbReference type="PRINTS" id="PR00837">
    <property type="entry name" value="V5TPXLIKE"/>
</dbReference>
<organism evidence="4 5">
    <name type="scientific">Mollisia scopiformis</name>
    <name type="common">Conifer needle endophyte fungus</name>
    <name type="synonym">Phialocephala scopiformis</name>
    <dbReference type="NCBI Taxonomy" id="149040"/>
    <lineage>
        <taxon>Eukaryota</taxon>
        <taxon>Fungi</taxon>
        <taxon>Dikarya</taxon>
        <taxon>Ascomycota</taxon>
        <taxon>Pezizomycotina</taxon>
        <taxon>Leotiomycetes</taxon>
        <taxon>Helotiales</taxon>
        <taxon>Mollisiaceae</taxon>
        <taxon>Mollisia</taxon>
    </lineage>
</organism>
<evidence type="ECO:0000256" key="2">
    <source>
        <dbReference type="SAM" id="SignalP"/>
    </source>
</evidence>
<proteinExistence type="predicted"/>
<dbReference type="AlphaFoldDB" id="A0A132BD93"/>
<keyword evidence="2" id="KW-0732">Signal</keyword>
<evidence type="ECO:0000259" key="3">
    <source>
        <dbReference type="SMART" id="SM00198"/>
    </source>
</evidence>
<dbReference type="PANTHER" id="PTHR10334">
    <property type="entry name" value="CYSTEINE-RICH SECRETORY PROTEIN-RELATED"/>
    <property type="match status" value="1"/>
</dbReference>
<feature type="signal peptide" evidence="2">
    <location>
        <begin position="1"/>
        <end position="17"/>
    </location>
</feature>